<gene>
    <name evidence="12" type="primary">ribE</name>
    <name evidence="12" type="ORF">ACFFHF_11700</name>
</gene>
<name>A0ABV6KSC2_9BACI</name>
<proteinExistence type="predicted"/>
<dbReference type="InterPro" id="IPR017938">
    <property type="entry name" value="Riboflavin_synthase-like_b-brl"/>
</dbReference>
<dbReference type="Gene3D" id="2.40.30.20">
    <property type="match status" value="2"/>
</dbReference>
<feature type="domain" description="Lumazine-binding" evidence="11">
    <location>
        <begin position="97"/>
        <end position="193"/>
    </location>
</feature>
<keyword evidence="13" id="KW-1185">Reference proteome</keyword>
<evidence type="ECO:0000256" key="7">
    <source>
        <dbReference type="ARBA" id="ARBA00022679"/>
    </source>
</evidence>
<dbReference type="EMBL" id="JBHLUU010000032">
    <property type="protein sequence ID" value="MFC0475910.1"/>
    <property type="molecule type" value="Genomic_DNA"/>
</dbReference>
<dbReference type="PANTHER" id="PTHR21098">
    <property type="entry name" value="RIBOFLAVIN SYNTHASE ALPHA CHAIN"/>
    <property type="match status" value="1"/>
</dbReference>
<evidence type="ECO:0000256" key="5">
    <source>
        <dbReference type="ARBA" id="ARBA00013950"/>
    </source>
</evidence>
<evidence type="ECO:0000259" key="11">
    <source>
        <dbReference type="PROSITE" id="PS51177"/>
    </source>
</evidence>
<reference evidence="12 13" key="1">
    <citation type="submission" date="2024-09" db="EMBL/GenBank/DDBJ databases">
        <authorList>
            <person name="Sun Q."/>
            <person name="Mori K."/>
        </authorList>
    </citation>
    <scope>NUCLEOTIDE SEQUENCE [LARGE SCALE GENOMIC DNA]</scope>
    <source>
        <strain evidence="12 13">CGMCC 1.9126</strain>
    </source>
</reference>
<dbReference type="NCBIfam" id="NF009566">
    <property type="entry name" value="PRK13020.1"/>
    <property type="match status" value="1"/>
</dbReference>
<evidence type="ECO:0000256" key="2">
    <source>
        <dbReference type="ARBA" id="ARBA00002803"/>
    </source>
</evidence>
<comment type="catalytic activity">
    <reaction evidence="1">
        <text>2 6,7-dimethyl-8-(1-D-ribityl)lumazine + H(+) = 5-amino-6-(D-ribitylamino)uracil + riboflavin</text>
        <dbReference type="Rhea" id="RHEA:20772"/>
        <dbReference type="ChEBI" id="CHEBI:15378"/>
        <dbReference type="ChEBI" id="CHEBI:15934"/>
        <dbReference type="ChEBI" id="CHEBI:57986"/>
        <dbReference type="ChEBI" id="CHEBI:58201"/>
        <dbReference type="EC" id="2.5.1.9"/>
    </reaction>
</comment>
<evidence type="ECO:0000256" key="10">
    <source>
        <dbReference type="PROSITE-ProRule" id="PRU00524"/>
    </source>
</evidence>
<evidence type="ECO:0000313" key="12">
    <source>
        <dbReference type="EMBL" id="MFC0475910.1"/>
    </source>
</evidence>
<evidence type="ECO:0000256" key="1">
    <source>
        <dbReference type="ARBA" id="ARBA00000968"/>
    </source>
</evidence>
<keyword evidence="6" id="KW-0686">Riboflavin biosynthesis</keyword>
<evidence type="ECO:0000313" key="13">
    <source>
        <dbReference type="Proteomes" id="UP001589738"/>
    </source>
</evidence>
<protein>
    <recommendedName>
        <fullName evidence="5 9">Riboflavin synthase</fullName>
        <ecNumber evidence="4 9">2.5.1.9</ecNumber>
    </recommendedName>
</protein>
<dbReference type="SUPFAM" id="SSF63380">
    <property type="entry name" value="Riboflavin synthase domain-like"/>
    <property type="match status" value="2"/>
</dbReference>
<dbReference type="PIRSF" id="PIRSF000498">
    <property type="entry name" value="Riboflavin_syn_A"/>
    <property type="match status" value="1"/>
</dbReference>
<feature type="repeat" description="Lumazine-binding" evidence="10">
    <location>
        <begin position="97"/>
        <end position="193"/>
    </location>
</feature>
<dbReference type="InterPro" id="IPR023366">
    <property type="entry name" value="ATP_synth_asu-like_sf"/>
</dbReference>
<dbReference type="InterPro" id="IPR001783">
    <property type="entry name" value="Lumazine-bd"/>
</dbReference>
<dbReference type="PROSITE" id="PS51177">
    <property type="entry name" value="LUMAZINE_BIND"/>
    <property type="match status" value="2"/>
</dbReference>
<dbReference type="InterPro" id="IPR026017">
    <property type="entry name" value="Lumazine-bd_dom"/>
</dbReference>
<dbReference type="Proteomes" id="UP001589738">
    <property type="component" value="Unassembled WGS sequence"/>
</dbReference>
<feature type="repeat" description="Lumazine-binding" evidence="10">
    <location>
        <begin position="1"/>
        <end position="96"/>
    </location>
</feature>
<dbReference type="NCBIfam" id="TIGR00187">
    <property type="entry name" value="ribE"/>
    <property type="match status" value="1"/>
</dbReference>
<comment type="caution">
    <text evidence="12">The sequence shown here is derived from an EMBL/GenBank/DDBJ whole genome shotgun (WGS) entry which is preliminary data.</text>
</comment>
<organism evidence="12 13">
    <name type="scientific">Robertmurraya beringensis</name>
    <dbReference type="NCBI Taxonomy" id="641660"/>
    <lineage>
        <taxon>Bacteria</taxon>
        <taxon>Bacillati</taxon>
        <taxon>Bacillota</taxon>
        <taxon>Bacilli</taxon>
        <taxon>Bacillales</taxon>
        <taxon>Bacillaceae</taxon>
        <taxon>Robertmurraya</taxon>
    </lineage>
</organism>
<dbReference type="EC" id="2.5.1.9" evidence="4 9"/>
<sequence length="218" mass="23328">MFTGIIEEIGLVTNTKNTGQSSVLTIEANHILADVKLGDSIAVNGVCLTVTSFTSNAFTVDVMPETIKATSLRDVEPGSHVNLERAMAAGGRFGGHFVSGHVDGLGVIKEKREVANAVYYEIEAASDLLHYIIEKGSVTVDGTSLTVFGVSETSFLLSLIPHTLSETIIGRKGAGDIVNIECDMIGKYISHFLSKQSTQTIQKSSSLTTQFLEENGFK</sequence>
<evidence type="ECO:0000256" key="8">
    <source>
        <dbReference type="ARBA" id="ARBA00022737"/>
    </source>
</evidence>
<evidence type="ECO:0000256" key="4">
    <source>
        <dbReference type="ARBA" id="ARBA00012827"/>
    </source>
</evidence>
<dbReference type="CDD" id="cd00402">
    <property type="entry name" value="Riboflavin_synthase_like"/>
    <property type="match status" value="1"/>
</dbReference>
<dbReference type="Pfam" id="PF00677">
    <property type="entry name" value="Lum_binding"/>
    <property type="match status" value="2"/>
</dbReference>
<evidence type="ECO:0000256" key="3">
    <source>
        <dbReference type="ARBA" id="ARBA00004887"/>
    </source>
</evidence>
<evidence type="ECO:0000256" key="9">
    <source>
        <dbReference type="NCBIfam" id="TIGR00187"/>
    </source>
</evidence>
<comment type="function">
    <text evidence="2">Catalyzes the dismutation of two molecules of 6,7-dimethyl-8-ribityllumazine, resulting in the formation of riboflavin and 5-amino-6-(D-ribitylamino)uracil.</text>
</comment>
<evidence type="ECO:0000256" key="6">
    <source>
        <dbReference type="ARBA" id="ARBA00022619"/>
    </source>
</evidence>
<dbReference type="GO" id="GO:0004746">
    <property type="term" value="F:riboflavin synthase activity"/>
    <property type="evidence" value="ECO:0007669"/>
    <property type="project" value="UniProtKB-EC"/>
</dbReference>
<comment type="pathway">
    <text evidence="3">Cofactor biosynthesis; riboflavin biosynthesis; riboflavin from 2-hydroxy-3-oxobutyl phosphate and 5-amino-6-(D-ribitylamino)uracil: step 2/2.</text>
</comment>
<feature type="domain" description="Lumazine-binding" evidence="11">
    <location>
        <begin position="1"/>
        <end position="96"/>
    </location>
</feature>
<keyword evidence="8" id="KW-0677">Repeat</keyword>
<keyword evidence="7 12" id="KW-0808">Transferase</keyword>
<accession>A0ABV6KSC2</accession>
<dbReference type="RefSeq" id="WP_160545908.1">
    <property type="nucleotide sequence ID" value="NZ_JBHLUU010000032.1"/>
</dbReference>
<dbReference type="NCBIfam" id="NF006767">
    <property type="entry name" value="PRK09289.1"/>
    <property type="match status" value="1"/>
</dbReference>
<dbReference type="PANTHER" id="PTHR21098:SF12">
    <property type="entry name" value="RIBOFLAVIN SYNTHASE"/>
    <property type="match status" value="1"/>
</dbReference>